<protein>
    <recommendedName>
        <fullName evidence="2">Morphogenetic protein</fullName>
    </recommendedName>
</protein>
<accession>A0A0F9HCT7</accession>
<dbReference type="EMBL" id="LAZR01017314">
    <property type="protein sequence ID" value="KKM00942.1"/>
    <property type="molecule type" value="Genomic_DNA"/>
</dbReference>
<reference evidence="1" key="1">
    <citation type="journal article" date="2015" name="Nature">
        <title>Complex archaea that bridge the gap between prokaryotes and eukaryotes.</title>
        <authorList>
            <person name="Spang A."/>
            <person name="Saw J.H."/>
            <person name="Jorgensen S.L."/>
            <person name="Zaremba-Niedzwiedzka K."/>
            <person name="Martijn J."/>
            <person name="Lind A.E."/>
            <person name="van Eijk R."/>
            <person name="Schleper C."/>
            <person name="Guy L."/>
            <person name="Ettema T.J."/>
        </authorList>
    </citation>
    <scope>NUCLEOTIDE SEQUENCE</scope>
</reference>
<gene>
    <name evidence="1" type="ORF">LCGC14_1799410</name>
</gene>
<evidence type="ECO:0008006" key="2">
    <source>
        <dbReference type="Google" id="ProtNLM"/>
    </source>
</evidence>
<name>A0A0F9HCT7_9ZZZZ</name>
<dbReference type="AlphaFoldDB" id="A0A0F9HCT7"/>
<comment type="caution">
    <text evidence="1">The sequence shown here is derived from an EMBL/GenBank/DDBJ whole genome shotgun (WGS) entry which is preliminary data.</text>
</comment>
<proteinExistence type="predicted"/>
<evidence type="ECO:0000313" key="1">
    <source>
        <dbReference type="EMBL" id="KKM00942.1"/>
    </source>
</evidence>
<sequence length="212" mass="24595">MKETGIIMSGDHPKLILDGIKTQTRRVIKPQPSQTGNIFVDKIDREILTMVECCPYGQVGDRLWVRETHQYLNVASTASEHDFGVKYKADGEIKWWRDNAGIMDYPINEKIRPSIHLKEMFVRIWLEITEVRVERVQEISDVDVQAEGCQYPQWLGSHTSWQGAYKALWDSLDAKRKPTKFDREQGITEPITPSYAWVSNPWVWVISFKGVE</sequence>
<organism evidence="1">
    <name type="scientific">marine sediment metagenome</name>
    <dbReference type="NCBI Taxonomy" id="412755"/>
    <lineage>
        <taxon>unclassified sequences</taxon>
        <taxon>metagenomes</taxon>
        <taxon>ecological metagenomes</taxon>
    </lineage>
</organism>